<evidence type="ECO:0000256" key="7">
    <source>
        <dbReference type="RuleBase" id="RU003653"/>
    </source>
</evidence>
<feature type="binding site" evidence="6">
    <location>
        <position position="208"/>
    </location>
    <ligand>
        <name>a divalent metal cation</name>
        <dbReference type="ChEBI" id="CHEBI:60240"/>
        <label>2</label>
        <note>catalytic</note>
    </ligand>
</feature>
<comment type="cofactor">
    <cofactor evidence="6">
        <name>Co(2+)</name>
        <dbReference type="ChEBI" id="CHEBI:48828"/>
    </cofactor>
    <cofactor evidence="6">
        <name>Zn(2+)</name>
        <dbReference type="ChEBI" id="CHEBI:29105"/>
    </cofactor>
    <cofactor evidence="6">
        <name>Mn(2+)</name>
        <dbReference type="ChEBI" id="CHEBI:29035"/>
    </cofactor>
    <cofactor evidence="6">
        <name>Fe(2+)</name>
        <dbReference type="ChEBI" id="CHEBI:29033"/>
    </cofactor>
    <text evidence="6">Binds 2 divalent metal cations per subunit. Has a high-affinity and a low affinity metal-binding site. The true nature of the physiological cofactor is under debate. The enzyme is active with cobalt, zinc, manganese or divalent iron ions. Most likely, methionine aminopeptidases function as mononuclear Fe(2+)-metalloproteases under physiological conditions, and the catalytically relevant metal-binding site has been assigned to the histidine-containing high-affinity site.</text>
</comment>
<feature type="binding site" evidence="6">
    <location>
        <position position="83"/>
    </location>
    <ligand>
        <name>substrate</name>
    </ligand>
</feature>
<evidence type="ECO:0000256" key="4">
    <source>
        <dbReference type="ARBA" id="ARBA00022723"/>
    </source>
</evidence>
<comment type="similarity">
    <text evidence="6">Belongs to the peptidase M24A family. Methionine aminopeptidase type 1 subfamily.</text>
</comment>
<sequence>MNIFLKTEDEIELMREANLLVGKTLAEVGRHVKPGVSTLQLDKIAEEFICDNGAIPTFKGFPSSYGTPFPGSICASVNDVVVHGVPSEDVVLKDGDIISIDCGALLNGFNGDSCYTFCVGEVSEDIMNLLRATKESLYKGIEVAEAGHHVGDIGHVIQEYCQAQGYGIVRELTGHGIGREMHEDPSIPNYGKRGTGVLLKAGMCIAIEPMVTMGNREIGLLPDRWSIVTRDHRPAAHFEHTIAIRAGKADILSSFEEVEHLEGQNFN</sequence>
<keyword evidence="10" id="KW-1185">Reference proteome</keyword>
<dbReference type="Proteomes" id="UP000482295">
    <property type="component" value="Unassembled WGS sequence"/>
</dbReference>
<dbReference type="InterPro" id="IPR001714">
    <property type="entry name" value="Pept_M24_MAP"/>
</dbReference>
<dbReference type="GO" id="GO:0004239">
    <property type="term" value="F:initiator methionyl aminopeptidase activity"/>
    <property type="evidence" value="ECO:0007669"/>
    <property type="project" value="UniProtKB-UniRule"/>
</dbReference>
<evidence type="ECO:0000313" key="9">
    <source>
        <dbReference type="EMBL" id="MUL28413.1"/>
    </source>
</evidence>
<feature type="binding site" evidence="6">
    <location>
        <position position="239"/>
    </location>
    <ligand>
        <name>a divalent metal cation</name>
        <dbReference type="ChEBI" id="CHEBI:60240"/>
        <label>1</label>
    </ligand>
</feature>
<dbReference type="InterPro" id="IPR036005">
    <property type="entry name" value="Creatinase/aminopeptidase-like"/>
</dbReference>
<evidence type="ECO:0000256" key="3">
    <source>
        <dbReference type="ARBA" id="ARBA00022670"/>
    </source>
</evidence>
<keyword evidence="3 6" id="KW-0645">Protease</keyword>
<name>A0A7C9LBD0_9BACT</name>
<comment type="caution">
    <text evidence="9">The sequence shown here is derived from an EMBL/GenBank/DDBJ whole genome shotgun (WGS) entry which is preliminary data.</text>
</comment>
<dbReference type="EC" id="3.4.11.18" evidence="6 7"/>
<keyword evidence="4 6" id="KW-0479">Metal-binding</keyword>
<feature type="binding site" evidence="6">
    <location>
        <position position="175"/>
    </location>
    <ligand>
        <name>a divalent metal cation</name>
        <dbReference type="ChEBI" id="CHEBI:60240"/>
        <label>2</label>
        <note>catalytic</note>
    </ligand>
</feature>
<evidence type="ECO:0000256" key="6">
    <source>
        <dbReference type="HAMAP-Rule" id="MF_01974"/>
    </source>
</evidence>
<comment type="subunit">
    <text evidence="6">Monomer.</text>
</comment>
<proteinExistence type="inferred from homology"/>
<dbReference type="AlphaFoldDB" id="A0A7C9LBD0"/>
<keyword evidence="2 6" id="KW-0031">Aminopeptidase</keyword>
<dbReference type="InterPro" id="IPR000994">
    <property type="entry name" value="Pept_M24"/>
</dbReference>
<evidence type="ECO:0000256" key="5">
    <source>
        <dbReference type="ARBA" id="ARBA00022801"/>
    </source>
</evidence>
<evidence type="ECO:0000256" key="2">
    <source>
        <dbReference type="ARBA" id="ARBA00022438"/>
    </source>
</evidence>
<evidence type="ECO:0000256" key="1">
    <source>
        <dbReference type="ARBA" id="ARBA00002521"/>
    </source>
</evidence>
<reference evidence="9 10" key="1">
    <citation type="submission" date="2019-09" db="EMBL/GenBank/DDBJ databases">
        <title>Prevotella A2879 sp. nov., isolated from an abscess of a patient.</title>
        <authorList>
            <person name="Buhl M."/>
            <person name="Oberhettinger P."/>
        </authorList>
    </citation>
    <scope>NUCLEOTIDE SEQUENCE [LARGE SCALE GENOMIC DNA]</scope>
    <source>
        <strain evidence="9 10">A2879</strain>
    </source>
</reference>
<dbReference type="GO" id="GO:0005829">
    <property type="term" value="C:cytosol"/>
    <property type="evidence" value="ECO:0007669"/>
    <property type="project" value="TreeGrafter"/>
</dbReference>
<evidence type="ECO:0000259" key="8">
    <source>
        <dbReference type="Pfam" id="PF00557"/>
    </source>
</evidence>
<dbReference type="HAMAP" id="MF_01974">
    <property type="entry name" value="MetAP_1"/>
    <property type="match status" value="1"/>
</dbReference>
<organism evidence="9 10">
    <name type="scientific">Prevotella vespertina</name>
    <dbReference type="NCBI Taxonomy" id="2608404"/>
    <lineage>
        <taxon>Bacteria</taxon>
        <taxon>Pseudomonadati</taxon>
        <taxon>Bacteroidota</taxon>
        <taxon>Bacteroidia</taxon>
        <taxon>Bacteroidales</taxon>
        <taxon>Prevotellaceae</taxon>
        <taxon>Prevotella</taxon>
    </lineage>
</organism>
<dbReference type="Gene3D" id="3.90.230.10">
    <property type="entry name" value="Creatinase/methionine aminopeptidase superfamily"/>
    <property type="match status" value="1"/>
</dbReference>
<dbReference type="RefSeq" id="WP_155716318.1">
    <property type="nucleotide sequence ID" value="NZ_VVIQ01000009.1"/>
</dbReference>
<feature type="binding site" evidence="6">
    <location>
        <position position="182"/>
    </location>
    <ligand>
        <name>substrate</name>
    </ligand>
</feature>
<dbReference type="PRINTS" id="PR00599">
    <property type="entry name" value="MAPEPTIDASE"/>
</dbReference>
<dbReference type="PANTHER" id="PTHR43330">
    <property type="entry name" value="METHIONINE AMINOPEPTIDASE"/>
    <property type="match status" value="1"/>
</dbReference>
<dbReference type="Pfam" id="PF00557">
    <property type="entry name" value="Peptidase_M24"/>
    <property type="match status" value="1"/>
</dbReference>
<feature type="domain" description="Peptidase M24" evidence="8">
    <location>
        <begin position="12"/>
        <end position="245"/>
    </location>
</feature>
<evidence type="ECO:0000313" key="10">
    <source>
        <dbReference type="Proteomes" id="UP000482295"/>
    </source>
</evidence>
<dbReference type="GO" id="GO:0006508">
    <property type="term" value="P:proteolysis"/>
    <property type="evidence" value="ECO:0007669"/>
    <property type="project" value="UniProtKB-KW"/>
</dbReference>
<dbReference type="GO" id="GO:0070006">
    <property type="term" value="F:metalloaminopeptidase activity"/>
    <property type="evidence" value="ECO:0007669"/>
    <property type="project" value="UniProtKB-UniRule"/>
</dbReference>
<dbReference type="EMBL" id="VVIQ01000009">
    <property type="protein sequence ID" value="MUL28413.1"/>
    <property type="molecule type" value="Genomic_DNA"/>
</dbReference>
<comment type="catalytic activity">
    <reaction evidence="6 7">
        <text>Release of N-terminal amino acids, preferentially methionine, from peptides and arylamides.</text>
        <dbReference type="EC" id="3.4.11.18"/>
    </reaction>
</comment>
<feature type="binding site" evidence="6">
    <location>
        <position position="239"/>
    </location>
    <ligand>
        <name>a divalent metal cation</name>
        <dbReference type="ChEBI" id="CHEBI:60240"/>
        <label>2</label>
        <note>catalytic</note>
    </ligand>
</feature>
<dbReference type="InterPro" id="IPR002467">
    <property type="entry name" value="Pept_M24A_MAP1"/>
</dbReference>
<accession>A0A7C9LBD0</accession>
<keyword evidence="5 6" id="KW-0378">Hydrolase</keyword>
<feature type="binding site" evidence="6">
    <location>
        <position position="112"/>
    </location>
    <ligand>
        <name>a divalent metal cation</name>
        <dbReference type="ChEBI" id="CHEBI:60240"/>
        <label>1</label>
    </ligand>
</feature>
<comment type="function">
    <text evidence="1 6">Removes the N-terminal methionine from nascent proteins. The N-terminal methionine is often cleaved when the second residue in the primary sequence is small and uncharged (Met-Ala-, Cys, Gly, Pro, Ser, Thr, or Val). Requires deformylation of the N(alpha)-formylated initiator methionine before it can be hydrolyzed.</text>
</comment>
<dbReference type="CDD" id="cd01086">
    <property type="entry name" value="MetAP1"/>
    <property type="match status" value="1"/>
</dbReference>
<dbReference type="NCBIfam" id="TIGR00500">
    <property type="entry name" value="met_pdase_I"/>
    <property type="match status" value="1"/>
</dbReference>
<dbReference type="GO" id="GO:0046872">
    <property type="term" value="F:metal ion binding"/>
    <property type="evidence" value="ECO:0007669"/>
    <property type="project" value="UniProtKB-UniRule"/>
</dbReference>
<protein>
    <recommendedName>
        <fullName evidence="6 7">Methionine aminopeptidase</fullName>
        <shortName evidence="6">MAP</shortName>
        <shortName evidence="6">MetAP</shortName>
        <ecNumber evidence="6 7">3.4.11.18</ecNumber>
    </recommendedName>
    <alternativeName>
        <fullName evidence="6">Peptidase M</fullName>
    </alternativeName>
</protein>
<dbReference type="PANTHER" id="PTHR43330:SF27">
    <property type="entry name" value="METHIONINE AMINOPEPTIDASE"/>
    <property type="match status" value="1"/>
</dbReference>
<feature type="binding site" evidence="6">
    <location>
        <position position="112"/>
    </location>
    <ligand>
        <name>a divalent metal cation</name>
        <dbReference type="ChEBI" id="CHEBI:60240"/>
        <label>2</label>
        <note>catalytic</note>
    </ligand>
</feature>
<gene>
    <name evidence="6 9" type="primary">map</name>
    <name evidence="9" type="ORF">F0475_08890</name>
</gene>
<dbReference type="SUPFAM" id="SSF55920">
    <property type="entry name" value="Creatinase/aminopeptidase"/>
    <property type="match status" value="1"/>
</dbReference>
<feature type="binding site" evidence="6">
    <location>
        <position position="101"/>
    </location>
    <ligand>
        <name>a divalent metal cation</name>
        <dbReference type="ChEBI" id="CHEBI:60240"/>
        <label>1</label>
    </ligand>
</feature>